<evidence type="ECO:0000259" key="17">
    <source>
        <dbReference type="SMART" id="SM01124"/>
    </source>
</evidence>
<evidence type="ECO:0000256" key="7">
    <source>
        <dbReference type="ARBA" id="ARBA00022723"/>
    </source>
</evidence>
<evidence type="ECO:0000256" key="8">
    <source>
        <dbReference type="ARBA" id="ARBA00022737"/>
    </source>
</evidence>
<dbReference type="GO" id="GO:0009451">
    <property type="term" value="P:RNA modification"/>
    <property type="evidence" value="ECO:0007669"/>
    <property type="project" value="InterPro"/>
</dbReference>
<dbReference type="Pfam" id="PF13041">
    <property type="entry name" value="PPR_2"/>
    <property type="match status" value="3"/>
</dbReference>
<comment type="similarity">
    <text evidence="14">Belongs to the PPR family. PCMP-E subfamily.</text>
</comment>
<dbReference type="GO" id="GO:0006397">
    <property type="term" value="P:mRNA processing"/>
    <property type="evidence" value="ECO:0007669"/>
    <property type="project" value="UniProtKB-KW"/>
</dbReference>
<dbReference type="Proteomes" id="UP000327157">
    <property type="component" value="Unassembled WGS sequence"/>
</dbReference>
<dbReference type="InterPro" id="IPR004843">
    <property type="entry name" value="Calcineurin-like_PHP"/>
</dbReference>
<dbReference type="SMART" id="SM01124">
    <property type="entry name" value="DBR1"/>
    <property type="match status" value="1"/>
</dbReference>
<evidence type="ECO:0000256" key="10">
    <source>
        <dbReference type="ARBA" id="ARBA00022833"/>
    </source>
</evidence>
<dbReference type="InterPro" id="IPR002885">
    <property type="entry name" value="PPR_rpt"/>
</dbReference>
<comment type="caution">
    <text evidence="18">The sequence shown here is derived from an EMBL/GenBank/DDBJ whole genome shotgun (WGS) entry which is preliminary data.</text>
</comment>
<comment type="cofactor">
    <cofactor evidence="2">
        <name>Zn(2+)</name>
        <dbReference type="ChEBI" id="CHEBI:29105"/>
    </cofactor>
</comment>
<feature type="repeat" description="PPR" evidence="15">
    <location>
        <begin position="707"/>
        <end position="741"/>
    </location>
</feature>
<feature type="repeat" description="PPR" evidence="15">
    <location>
        <begin position="910"/>
        <end position="944"/>
    </location>
</feature>
<evidence type="ECO:0000256" key="2">
    <source>
        <dbReference type="ARBA" id="ARBA00001947"/>
    </source>
</evidence>
<dbReference type="InterPro" id="IPR046848">
    <property type="entry name" value="E_motif"/>
</dbReference>
<dbReference type="NCBIfam" id="TIGR00756">
    <property type="entry name" value="PPR"/>
    <property type="match status" value="3"/>
</dbReference>
<dbReference type="CDD" id="cd00844">
    <property type="entry name" value="MPP_Dbr1_N"/>
    <property type="match status" value="1"/>
</dbReference>
<keyword evidence="8" id="KW-0677">Repeat</keyword>
<dbReference type="InterPro" id="IPR011990">
    <property type="entry name" value="TPR-like_helical_dom_sf"/>
</dbReference>
<dbReference type="Pfam" id="PF20431">
    <property type="entry name" value="E_motif"/>
    <property type="match status" value="1"/>
</dbReference>
<dbReference type="AlphaFoldDB" id="A0A5N5FAE8"/>
<comment type="cofactor">
    <cofactor evidence="3">
        <name>Fe(2+)</name>
        <dbReference type="ChEBI" id="CHEBI:29033"/>
    </cofactor>
</comment>
<dbReference type="GO" id="GO:0099402">
    <property type="term" value="P:plant organ development"/>
    <property type="evidence" value="ECO:0007669"/>
    <property type="project" value="UniProtKB-ARBA"/>
</dbReference>
<keyword evidence="13" id="KW-0539">Nucleus</keyword>
<keyword evidence="7" id="KW-0479">Metal-binding</keyword>
<dbReference type="OrthoDB" id="1929236at2759"/>
<evidence type="ECO:0000256" key="12">
    <source>
        <dbReference type="ARBA" id="ARBA00023211"/>
    </source>
</evidence>
<dbReference type="FunFam" id="3.60.21.10:FF:000035">
    <property type="entry name" value="Lariat debranching enzyme"/>
    <property type="match status" value="1"/>
</dbReference>
<keyword evidence="6" id="KW-0507">mRNA processing</keyword>
<reference evidence="18 19" key="2">
    <citation type="submission" date="2019-11" db="EMBL/GenBank/DDBJ databases">
        <title>A de novo genome assembly of a pear dwarfing rootstock.</title>
        <authorList>
            <person name="Wang F."/>
            <person name="Wang J."/>
            <person name="Li S."/>
            <person name="Zhang Y."/>
            <person name="Fang M."/>
            <person name="Ma L."/>
            <person name="Zhao Y."/>
            <person name="Jiang S."/>
        </authorList>
    </citation>
    <scope>NUCLEOTIDE SEQUENCE [LARGE SCALE GENOMIC DNA]</scope>
    <source>
        <strain evidence="18">S2</strain>
        <tissue evidence="18">Leaf</tissue>
    </source>
</reference>
<dbReference type="Pfam" id="PF05011">
    <property type="entry name" value="DBR1"/>
    <property type="match status" value="1"/>
</dbReference>
<evidence type="ECO:0000256" key="1">
    <source>
        <dbReference type="ARBA" id="ARBA00001936"/>
    </source>
</evidence>
<reference evidence="18 19" key="1">
    <citation type="submission" date="2019-09" db="EMBL/GenBank/DDBJ databases">
        <authorList>
            <person name="Ou C."/>
        </authorList>
    </citation>
    <scope>NUCLEOTIDE SEQUENCE [LARGE SCALE GENOMIC DNA]</scope>
    <source>
        <strain evidence="18">S2</strain>
        <tissue evidence="18">Leaf</tissue>
    </source>
</reference>
<evidence type="ECO:0000256" key="4">
    <source>
        <dbReference type="ARBA" id="ARBA00004123"/>
    </source>
</evidence>
<dbReference type="GO" id="GO:0005634">
    <property type="term" value="C:nucleus"/>
    <property type="evidence" value="ECO:0007669"/>
    <property type="project" value="UniProtKB-SubCell"/>
</dbReference>
<dbReference type="Gene3D" id="1.25.40.10">
    <property type="entry name" value="Tetratricopeptide repeat domain"/>
    <property type="match status" value="5"/>
</dbReference>
<evidence type="ECO:0000313" key="19">
    <source>
        <dbReference type="Proteomes" id="UP000327157"/>
    </source>
</evidence>
<feature type="domain" description="Lariat debranching enzyme C-terminal" evidence="17">
    <location>
        <begin position="235"/>
        <end position="367"/>
    </location>
</feature>
<evidence type="ECO:0000313" key="18">
    <source>
        <dbReference type="EMBL" id="KAB2598931.1"/>
    </source>
</evidence>
<evidence type="ECO:0000256" key="11">
    <source>
        <dbReference type="ARBA" id="ARBA00023004"/>
    </source>
</evidence>
<protein>
    <submittedName>
        <fullName evidence="18">Pentatricopeptide repeat-containing protein</fullName>
    </submittedName>
</protein>
<evidence type="ECO:0000256" key="5">
    <source>
        <dbReference type="ARBA" id="ARBA00006045"/>
    </source>
</evidence>
<comment type="subcellular location">
    <subcellularLocation>
        <location evidence="4">Nucleus</location>
    </subcellularLocation>
</comment>
<dbReference type="FunFam" id="1.25.40.10:FF:000158">
    <property type="entry name" value="pentatricopeptide repeat-containing protein At2g33680"/>
    <property type="match status" value="1"/>
</dbReference>
<feature type="repeat" description="PPR" evidence="15">
    <location>
        <begin position="605"/>
        <end position="639"/>
    </location>
</feature>
<dbReference type="GO" id="GO:0003723">
    <property type="term" value="F:RNA binding"/>
    <property type="evidence" value="ECO:0007669"/>
    <property type="project" value="InterPro"/>
</dbReference>
<proteinExistence type="inferred from homology"/>
<dbReference type="Pfam" id="PF00149">
    <property type="entry name" value="Metallophos"/>
    <property type="match status" value="1"/>
</dbReference>
<dbReference type="GO" id="GO:0008419">
    <property type="term" value="F:RNA lariat debranching enzyme activity"/>
    <property type="evidence" value="ECO:0007669"/>
    <property type="project" value="UniProtKB-ARBA"/>
</dbReference>
<gene>
    <name evidence="18" type="ORF">D8674_039898</name>
</gene>
<accession>A0A5N5FAE8</accession>
<feature type="repeat" description="PPR" evidence="15">
    <location>
        <begin position="504"/>
        <end position="538"/>
    </location>
</feature>
<evidence type="ECO:0000256" key="14">
    <source>
        <dbReference type="ARBA" id="ARBA00061659"/>
    </source>
</evidence>
<dbReference type="GO" id="GO:0046872">
    <property type="term" value="F:metal ion binding"/>
    <property type="evidence" value="ECO:0007669"/>
    <property type="project" value="UniProtKB-KW"/>
</dbReference>
<dbReference type="FunFam" id="1.25.40.10:FF:001386">
    <property type="entry name" value="Pentatricopeptide repeat-containing protein At3g26782, mitochondrial"/>
    <property type="match status" value="1"/>
</dbReference>
<feature type="repeat" description="PPR" evidence="15">
    <location>
        <begin position="574"/>
        <end position="604"/>
    </location>
</feature>
<dbReference type="InterPro" id="IPR007708">
    <property type="entry name" value="DBR1_C"/>
</dbReference>
<evidence type="ECO:0000256" key="15">
    <source>
        <dbReference type="PROSITE-ProRule" id="PRU00708"/>
    </source>
</evidence>
<comment type="cofactor">
    <cofactor evidence="1">
        <name>Mn(2+)</name>
        <dbReference type="ChEBI" id="CHEBI:29035"/>
    </cofactor>
</comment>
<sequence length="1159" mass="131353">MKIAVEGCMHGDLDNVYRTLQHYEKLHNTTIDLLLCCGDFQAVRNEKDLDSLNVPHKFRSMNTFWKYYSGEAVAPYPTIFIGGNHEASNYLWELYYGGWAAPNIYFLGFAGVVKFGNLRIGGLSGIYKQPNFLKGHFERPPFNDSTIRSVYHVREYDFHKLMQVEEPIDIFLSHDWPVGITDCGDWKKLVQQKPYFKQEVQERKLGSKPAAQLLEKLKPPYWFSAHLHCKFAARVQHGEYGPVTNFLALDKCQPGRKFLQVIEIESEPGPYEIQYDEEWLEITRRFNSIFPLTTRSANLWNVRLDKQECRQWVRSKLQARGARPFEFTQTVPPYNPSQSVAYGSFPGHIRNPQTESLLHFLELPYLLDNMSQSSEVLPSPHRGSVEENSEDIPIDDVDELEEDAELTLSDQLAAAHSVTGSSKTPKENSLIDTSLDNAYAEELMRQCPAAGANPSTTVSITHCREFKLGALADVYSANNILNGYARCQDFYLAHKMFDDMPHRDTVSWNTMIAGHVNYGSFEGAWEILNSMKRCGFDSDGYTFGSILKGVACACRCDLGQQVHSTIVKTGYVGNVYSGSALLDMYAKCGRVEEAYVVFKSLPERNSVSWNALIAGFVQVGDRKTAFWLLNFMEQEGVKLEDGTISPLLTLLDDVEFYKSVAQLHCKIIKHGLGCESTVCNATITSYSECGSIEDAERVFDAAFGNRDLVTWNSMLAAYLVHNNELVASKLFIDMQMHGFEPDIYSYTSIISAYSEVNKNHGNFYHGLVIKRGLEKSEPISNALIARYLKSNKNSMEEALRIFESMESKDRVSWNSILTGFSQIGLNEDALKLFGHMRFSEVEIDHYALSAVLRSCSDLATLQLGQQFHALTHKSGFQSNEFVASSLIFMYTKCGIIEDARKSFEETPRDSTITWNSIIFGYAQHGQGYVALDLFFQMKKEKVKLDHITFVAVLTACSHMGLVEQGSKFLKSMESNYGITPRMEHYACAVDLYGRAGRLDEAKVLIAAMPFKPDAMVLKTLLGACRACGNIELAAQIAGHLLDLEPEEHCTYVLLSDMYGHLKRWDEKASVKRLMRERGVRKVPGWSWIEVKNEVFSFKAEDRSHPHCEEIYFVLGLLMEEIRRMDVAANLNVLMHDFEHIDGYFDDIHLQNHDSVLLAA</sequence>
<dbReference type="PROSITE" id="PS51375">
    <property type="entry name" value="PPR"/>
    <property type="match status" value="6"/>
</dbReference>
<dbReference type="InterPro" id="IPR029052">
    <property type="entry name" value="Metallo-depent_PP-like"/>
</dbReference>
<dbReference type="SUPFAM" id="SSF56300">
    <property type="entry name" value="Metallo-dependent phosphatases"/>
    <property type="match status" value="1"/>
</dbReference>
<feature type="repeat" description="PPR" evidence="15">
    <location>
        <begin position="809"/>
        <end position="843"/>
    </location>
</feature>
<evidence type="ECO:0000256" key="13">
    <source>
        <dbReference type="ARBA" id="ARBA00023242"/>
    </source>
</evidence>
<keyword evidence="10" id="KW-0862">Zinc</keyword>
<feature type="region of interest" description="Disordered" evidence="16">
    <location>
        <begin position="373"/>
        <end position="393"/>
    </location>
</feature>
<organism evidence="18 19">
    <name type="scientific">Pyrus ussuriensis x Pyrus communis</name>
    <dbReference type="NCBI Taxonomy" id="2448454"/>
    <lineage>
        <taxon>Eukaryota</taxon>
        <taxon>Viridiplantae</taxon>
        <taxon>Streptophyta</taxon>
        <taxon>Embryophyta</taxon>
        <taxon>Tracheophyta</taxon>
        <taxon>Spermatophyta</taxon>
        <taxon>Magnoliopsida</taxon>
        <taxon>eudicotyledons</taxon>
        <taxon>Gunneridae</taxon>
        <taxon>Pentapetalae</taxon>
        <taxon>rosids</taxon>
        <taxon>fabids</taxon>
        <taxon>Rosales</taxon>
        <taxon>Rosaceae</taxon>
        <taxon>Amygdaloideae</taxon>
        <taxon>Maleae</taxon>
        <taxon>Pyrus</taxon>
    </lineage>
</organism>
<keyword evidence="12" id="KW-0464">Manganese</keyword>
<dbReference type="GO" id="GO:0005739">
    <property type="term" value="C:mitochondrion"/>
    <property type="evidence" value="ECO:0007669"/>
    <property type="project" value="UniProtKB-ARBA"/>
</dbReference>
<dbReference type="EMBL" id="SMOL01000765">
    <property type="protein sequence ID" value="KAB2598931.1"/>
    <property type="molecule type" value="Genomic_DNA"/>
</dbReference>
<keyword evidence="9" id="KW-0378">Hydrolase</keyword>
<dbReference type="PANTHER" id="PTHR47926">
    <property type="entry name" value="PENTATRICOPEPTIDE REPEAT-CONTAINING PROTEIN"/>
    <property type="match status" value="1"/>
</dbReference>
<keyword evidence="11" id="KW-0408">Iron</keyword>
<comment type="similarity">
    <text evidence="5">Belongs to the lariat debranching enzyme family.</text>
</comment>
<evidence type="ECO:0000256" key="9">
    <source>
        <dbReference type="ARBA" id="ARBA00022801"/>
    </source>
</evidence>
<dbReference type="Pfam" id="PF01535">
    <property type="entry name" value="PPR"/>
    <property type="match status" value="4"/>
</dbReference>
<dbReference type="FunFam" id="1.25.40.10:FF:000205">
    <property type="entry name" value="Pentatricopeptide repeat-containing protein, mitochondrial"/>
    <property type="match status" value="1"/>
</dbReference>
<name>A0A5N5FAE8_9ROSA</name>
<evidence type="ECO:0000256" key="16">
    <source>
        <dbReference type="SAM" id="MobiDB-lite"/>
    </source>
</evidence>
<keyword evidence="19" id="KW-1185">Reference proteome</keyword>
<dbReference type="InterPro" id="IPR046960">
    <property type="entry name" value="PPR_At4g14850-like_plant"/>
</dbReference>
<dbReference type="PANTHER" id="PTHR47926:SF372">
    <property type="entry name" value="PENTATRICOPEPTIDE REPEAT-CONTAINING PROTEIN"/>
    <property type="match status" value="1"/>
</dbReference>
<evidence type="ECO:0000256" key="6">
    <source>
        <dbReference type="ARBA" id="ARBA00022664"/>
    </source>
</evidence>
<evidence type="ECO:0000256" key="3">
    <source>
        <dbReference type="ARBA" id="ARBA00001954"/>
    </source>
</evidence>
<dbReference type="InterPro" id="IPR041816">
    <property type="entry name" value="Dbr1_N"/>
</dbReference>